<keyword evidence="10" id="KW-1185">Reference proteome</keyword>
<evidence type="ECO:0000313" key="9">
    <source>
        <dbReference type="EMBL" id="AVX03435.1"/>
    </source>
</evidence>
<dbReference type="Pfam" id="PF03963">
    <property type="entry name" value="FlgD"/>
    <property type="match status" value="1"/>
</dbReference>
<comment type="similarity">
    <text evidence="1 5">Belongs to the FlgD family.</text>
</comment>
<accession>A0A2R4MBX5</accession>
<dbReference type="STRING" id="1122213.GCA_000423365_01892"/>
<dbReference type="EMBL" id="CP021330">
    <property type="protein sequence ID" value="AVX03435.1"/>
    <property type="molecule type" value="Genomic_DNA"/>
</dbReference>
<evidence type="ECO:0000256" key="6">
    <source>
        <dbReference type="SAM" id="MobiDB-lite"/>
    </source>
</evidence>
<sequence length="225" mass="23824">MVYPAQSAAAGSSFGTAPSELDSSRKTIAGNFDTFLSILTTQLKHQNPLDPLDTNQFTSQMVEFTGVEQQLKTNEFLETLIATNQQNFTSQAVSYIGKEVTAFSNQADLKGGNATWTYGMTEDAAEATITIKNSAGAVVFTEKKPLDGGENDYTWDGKTSDGAIAPEGKYSISIDAINANGGKIDNYTMTSGVVQTVDFAGQEPILVVNGTKVELSAVAKVGLPA</sequence>
<proteinExistence type="inferred from homology"/>
<evidence type="ECO:0000256" key="1">
    <source>
        <dbReference type="ARBA" id="ARBA00010577"/>
    </source>
</evidence>
<dbReference type="InterPro" id="IPR025965">
    <property type="entry name" value="FlgD/Vpr_Ig-like"/>
</dbReference>
<evidence type="ECO:0000259" key="7">
    <source>
        <dbReference type="Pfam" id="PF13860"/>
    </source>
</evidence>
<dbReference type="GO" id="GO:0044781">
    <property type="term" value="P:bacterial-type flagellum organization"/>
    <property type="evidence" value="ECO:0007669"/>
    <property type="project" value="UniProtKB-UniRule"/>
</dbReference>
<dbReference type="InterPro" id="IPR025963">
    <property type="entry name" value="FLgD_Tudor"/>
</dbReference>
<dbReference type="Gene3D" id="2.60.40.4070">
    <property type="match status" value="1"/>
</dbReference>
<protein>
    <recommendedName>
        <fullName evidence="2 5">Basal-body rod modification protein FlgD</fullName>
    </recommendedName>
</protein>
<feature type="domain" description="FlgD Tudor-like" evidence="8">
    <location>
        <begin position="90"/>
        <end position="218"/>
    </location>
</feature>
<feature type="region of interest" description="Disordered" evidence="6">
    <location>
        <begin position="1"/>
        <end position="22"/>
    </location>
</feature>
<dbReference type="RefSeq" id="WP_117395075.1">
    <property type="nucleotide sequence ID" value="NZ_CP021330.1"/>
</dbReference>
<gene>
    <name evidence="9" type="ORF">MXMO3_00903</name>
</gene>
<dbReference type="Proteomes" id="UP000258927">
    <property type="component" value="Chromosome"/>
</dbReference>
<evidence type="ECO:0000256" key="2">
    <source>
        <dbReference type="ARBA" id="ARBA00016013"/>
    </source>
</evidence>
<dbReference type="Pfam" id="PF13860">
    <property type="entry name" value="FlgD_ig"/>
    <property type="match status" value="1"/>
</dbReference>
<evidence type="ECO:0000256" key="5">
    <source>
        <dbReference type="RuleBase" id="RU362076"/>
    </source>
</evidence>
<dbReference type="Pfam" id="PF13861">
    <property type="entry name" value="FLgD_tudor"/>
    <property type="match status" value="1"/>
</dbReference>
<feature type="domain" description="FlgD/Vpr Ig-like" evidence="7">
    <location>
        <begin position="105"/>
        <end position="178"/>
    </location>
</feature>
<dbReference type="InterPro" id="IPR005648">
    <property type="entry name" value="FlgD"/>
</dbReference>
<dbReference type="KEGG" id="mmyr:MXMO3_00903"/>
<dbReference type="Gene3D" id="2.30.30.910">
    <property type="match status" value="1"/>
</dbReference>
<reference evidence="9 10" key="1">
    <citation type="submission" date="2017-05" db="EMBL/GenBank/DDBJ databases">
        <title>Genome Analysis of Maritalea myrionectae HL2708#5.</title>
        <authorList>
            <consortium name="Cotde Inc.-PKNU"/>
            <person name="Jang D."/>
            <person name="Oh H.-M."/>
        </authorList>
    </citation>
    <scope>NUCLEOTIDE SEQUENCE [LARGE SCALE GENOMIC DNA]</scope>
    <source>
        <strain evidence="9 10">HL2708#5</strain>
    </source>
</reference>
<evidence type="ECO:0000256" key="4">
    <source>
        <dbReference type="ARBA" id="ARBA00024746"/>
    </source>
</evidence>
<evidence type="ECO:0000259" key="8">
    <source>
        <dbReference type="Pfam" id="PF13861"/>
    </source>
</evidence>
<evidence type="ECO:0000256" key="3">
    <source>
        <dbReference type="ARBA" id="ARBA00022795"/>
    </source>
</evidence>
<comment type="function">
    <text evidence="4 5">Required for flagellar hook formation. May act as a scaffolding protein.</text>
</comment>
<dbReference type="AlphaFoldDB" id="A0A2R4MBX5"/>
<organism evidence="9 10">
    <name type="scientific">Maritalea myrionectae</name>
    <dbReference type="NCBI Taxonomy" id="454601"/>
    <lineage>
        <taxon>Bacteria</taxon>
        <taxon>Pseudomonadati</taxon>
        <taxon>Pseudomonadota</taxon>
        <taxon>Alphaproteobacteria</taxon>
        <taxon>Hyphomicrobiales</taxon>
        <taxon>Devosiaceae</taxon>
        <taxon>Maritalea</taxon>
    </lineage>
</organism>
<keyword evidence="3 5" id="KW-1005">Bacterial flagellum biogenesis</keyword>
<evidence type="ECO:0000313" key="10">
    <source>
        <dbReference type="Proteomes" id="UP000258927"/>
    </source>
</evidence>
<name>A0A2R4MBX5_9HYPH</name>